<feature type="transmembrane region" description="Helical" evidence="4">
    <location>
        <begin position="265"/>
        <end position="283"/>
    </location>
</feature>
<dbReference type="CDD" id="cd17477">
    <property type="entry name" value="MFS_YcaD_like"/>
    <property type="match status" value="1"/>
</dbReference>
<feature type="domain" description="Major facilitator superfamily (MFS) profile" evidence="5">
    <location>
        <begin position="7"/>
        <end position="378"/>
    </location>
</feature>
<dbReference type="Pfam" id="PF07690">
    <property type="entry name" value="MFS_1"/>
    <property type="match status" value="1"/>
</dbReference>
<feature type="transmembrane region" description="Helical" evidence="4">
    <location>
        <begin position="323"/>
        <end position="343"/>
    </location>
</feature>
<comment type="caution">
    <text evidence="6">The sequence shown here is derived from an EMBL/GenBank/DDBJ whole genome shotgun (WGS) entry which is preliminary data.</text>
</comment>
<evidence type="ECO:0000313" key="6">
    <source>
        <dbReference type="EMBL" id="MBZ1351546.1"/>
    </source>
</evidence>
<feature type="transmembrane region" description="Helical" evidence="4">
    <location>
        <begin position="235"/>
        <end position="253"/>
    </location>
</feature>
<accession>A0A953T5E7</accession>
<evidence type="ECO:0000313" key="7">
    <source>
        <dbReference type="Proteomes" id="UP000739565"/>
    </source>
</evidence>
<dbReference type="GO" id="GO:0022857">
    <property type="term" value="F:transmembrane transporter activity"/>
    <property type="evidence" value="ECO:0007669"/>
    <property type="project" value="InterPro"/>
</dbReference>
<dbReference type="InterPro" id="IPR020846">
    <property type="entry name" value="MFS_dom"/>
</dbReference>
<dbReference type="PANTHER" id="PTHR23521">
    <property type="entry name" value="TRANSPORTER MFS SUPERFAMILY"/>
    <property type="match status" value="1"/>
</dbReference>
<dbReference type="PROSITE" id="PS50850">
    <property type="entry name" value="MFS"/>
    <property type="match status" value="1"/>
</dbReference>
<feature type="transmembrane region" description="Helical" evidence="4">
    <location>
        <begin position="97"/>
        <end position="119"/>
    </location>
</feature>
<feature type="transmembrane region" description="Helical" evidence="4">
    <location>
        <begin position="131"/>
        <end position="154"/>
    </location>
</feature>
<dbReference type="AlphaFoldDB" id="A0A953T5E7"/>
<dbReference type="EMBL" id="JAHXRI010000010">
    <property type="protein sequence ID" value="MBZ1351546.1"/>
    <property type="molecule type" value="Genomic_DNA"/>
</dbReference>
<evidence type="ECO:0000256" key="4">
    <source>
        <dbReference type="SAM" id="Phobius"/>
    </source>
</evidence>
<evidence type="ECO:0000256" key="3">
    <source>
        <dbReference type="ARBA" id="ARBA00023136"/>
    </source>
</evidence>
<feature type="transmembrane region" description="Helical" evidence="4">
    <location>
        <begin position="289"/>
        <end position="311"/>
    </location>
</feature>
<gene>
    <name evidence="6" type="ORF">KZZ10_12905</name>
</gene>
<dbReference type="InterPro" id="IPR011701">
    <property type="entry name" value="MFS"/>
</dbReference>
<dbReference type="SUPFAM" id="SSF103473">
    <property type="entry name" value="MFS general substrate transporter"/>
    <property type="match status" value="1"/>
</dbReference>
<keyword evidence="1 4" id="KW-0812">Transmembrane</keyword>
<dbReference type="InterPro" id="IPR047200">
    <property type="entry name" value="MFS_YcaD-like"/>
</dbReference>
<evidence type="ECO:0000256" key="1">
    <source>
        <dbReference type="ARBA" id="ARBA00022692"/>
    </source>
</evidence>
<feature type="transmembrane region" description="Helical" evidence="4">
    <location>
        <begin position="160"/>
        <end position="178"/>
    </location>
</feature>
<proteinExistence type="predicted"/>
<reference evidence="6" key="1">
    <citation type="submission" date="2021-07" db="EMBL/GenBank/DDBJ databases">
        <title>New genus and species of the family Alcaligenaceae.</title>
        <authorList>
            <person name="Hahn M.W."/>
        </authorList>
    </citation>
    <scope>NUCLEOTIDE SEQUENCE</scope>
    <source>
        <strain evidence="6">LF4-65</strain>
    </source>
</reference>
<sequence length="380" mass="41120">MISTFASFPSLYVATLLMLVSTGLFNTYVALKLTSESVSALWIGALMSAYYVGLCTGARVGNYLILQVGHIRACATAAVVSICSILAQSLFDSLPVWIGLRLIVGIAMSIQYIVVESWLHAQTQNTHRGRVMSVYLVMSSTGTALGQLAITLYPTLDLRILIFVALCQALSLLPILLAKLKPPVMQLPTPVDLRYFSKVAPMALITAFFSGNISASFYGLAAVYAADQGFSTRQVAFYTATTVIAGLVAQWPMGWLSDRVDRAKLVRNNALIFTAIAALMWGWVSWPYWLMLLFSAGLGVIQFTLYGLASGLSNDRVQEDRRVGASAVVLIVYSVGAALGPLLSGALMRLGGTGMLYVFSSVCALLLVLCMTRFSTRRTR</sequence>
<feature type="transmembrane region" description="Helical" evidence="4">
    <location>
        <begin position="70"/>
        <end position="91"/>
    </location>
</feature>
<keyword evidence="2 4" id="KW-1133">Transmembrane helix</keyword>
<keyword evidence="7" id="KW-1185">Reference proteome</keyword>
<feature type="transmembrane region" description="Helical" evidence="4">
    <location>
        <begin position="355"/>
        <end position="374"/>
    </location>
</feature>
<keyword evidence="3 4" id="KW-0472">Membrane</keyword>
<feature type="transmembrane region" description="Helical" evidence="4">
    <location>
        <begin position="199"/>
        <end position="223"/>
    </location>
</feature>
<feature type="transmembrane region" description="Helical" evidence="4">
    <location>
        <begin position="37"/>
        <end position="58"/>
    </location>
</feature>
<dbReference type="PANTHER" id="PTHR23521:SF3">
    <property type="entry name" value="MFS TRANSPORTER"/>
    <property type="match status" value="1"/>
</dbReference>
<organism evidence="6 7">
    <name type="scientific">Zwartia hollandica</name>
    <dbReference type="NCBI Taxonomy" id="324606"/>
    <lineage>
        <taxon>Bacteria</taxon>
        <taxon>Pseudomonadati</taxon>
        <taxon>Pseudomonadota</taxon>
        <taxon>Betaproteobacteria</taxon>
        <taxon>Burkholderiales</taxon>
        <taxon>Alcaligenaceae</taxon>
        <taxon>Zwartia</taxon>
    </lineage>
</organism>
<name>A0A953T5E7_9BURK</name>
<dbReference type="RefSeq" id="WP_259661942.1">
    <property type="nucleotide sequence ID" value="NZ_JAHXRI010000010.1"/>
</dbReference>
<evidence type="ECO:0000256" key="2">
    <source>
        <dbReference type="ARBA" id="ARBA00022989"/>
    </source>
</evidence>
<dbReference type="Gene3D" id="1.20.1250.20">
    <property type="entry name" value="MFS general substrate transporter like domains"/>
    <property type="match status" value="2"/>
</dbReference>
<evidence type="ECO:0000259" key="5">
    <source>
        <dbReference type="PROSITE" id="PS50850"/>
    </source>
</evidence>
<dbReference type="GO" id="GO:0005886">
    <property type="term" value="C:plasma membrane"/>
    <property type="evidence" value="ECO:0007669"/>
    <property type="project" value="TreeGrafter"/>
</dbReference>
<feature type="transmembrane region" description="Helical" evidence="4">
    <location>
        <begin position="12"/>
        <end position="31"/>
    </location>
</feature>
<dbReference type="InterPro" id="IPR036259">
    <property type="entry name" value="MFS_trans_sf"/>
</dbReference>
<dbReference type="Proteomes" id="UP000739565">
    <property type="component" value="Unassembled WGS sequence"/>
</dbReference>
<protein>
    <submittedName>
        <fullName evidence="6">MFS transporter</fullName>
    </submittedName>
</protein>